<keyword evidence="3" id="KW-0067">ATP-binding</keyword>
<dbReference type="AlphaFoldDB" id="A5D232"/>
<dbReference type="InterPro" id="IPR003439">
    <property type="entry name" value="ABC_transporter-like_ATP-bd"/>
</dbReference>
<dbReference type="SMART" id="SM00382">
    <property type="entry name" value="AAA"/>
    <property type="match status" value="1"/>
</dbReference>
<evidence type="ECO:0000313" key="5">
    <source>
        <dbReference type="EMBL" id="BAF59697.1"/>
    </source>
</evidence>
<dbReference type="Gene3D" id="3.40.50.300">
    <property type="entry name" value="P-loop containing nucleotide triphosphate hydrolases"/>
    <property type="match status" value="1"/>
</dbReference>
<protein>
    <submittedName>
        <fullName evidence="5">ABC-type multidrug transport system, ATPase component</fullName>
    </submittedName>
</protein>
<dbReference type="CDD" id="cd03230">
    <property type="entry name" value="ABC_DR_subfamily_A"/>
    <property type="match status" value="1"/>
</dbReference>
<dbReference type="HOGENOM" id="CLU_000604_1_2_9"/>
<dbReference type="PANTHER" id="PTHR43038">
    <property type="entry name" value="ATP-BINDING CASSETTE, SUB-FAMILY H, MEMBER 1"/>
    <property type="match status" value="1"/>
</dbReference>
<evidence type="ECO:0000313" key="6">
    <source>
        <dbReference type="Proteomes" id="UP000006556"/>
    </source>
</evidence>
<dbReference type="PANTHER" id="PTHR43038:SF3">
    <property type="entry name" value="ABC TRANSPORTER G FAMILY MEMBER 20 ISOFORM X1"/>
    <property type="match status" value="1"/>
</dbReference>
<dbReference type="EMBL" id="AP009389">
    <property type="protein sequence ID" value="BAF59697.1"/>
    <property type="molecule type" value="Genomic_DNA"/>
</dbReference>
<evidence type="ECO:0000256" key="1">
    <source>
        <dbReference type="ARBA" id="ARBA00022448"/>
    </source>
</evidence>
<keyword evidence="1" id="KW-0813">Transport</keyword>
<dbReference type="Pfam" id="PF00005">
    <property type="entry name" value="ABC_tran"/>
    <property type="match status" value="1"/>
</dbReference>
<evidence type="ECO:0000256" key="3">
    <source>
        <dbReference type="ARBA" id="ARBA00022840"/>
    </source>
</evidence>
<sequence length="301" mass="33020">MLETKDLTKVFGRLTAVDRVNIRIEKGDIFGLVGPDGAGKTTLLRMLCGIVSPTGGKVFFGGHGGNGRKGRPVLGYMPQRFSLYGDLTVQENISFYGALYGLDKETTRRRSGEILQLTGLSGFSNRLADNLSGGMKQKLALTCALLARPEVLILDEPTFGVDPVYRKEFWKILYQLNGEGITIVVSTPYMDEAELCQKVAFMNRGAIISIDAPGNMKKKYPYKILELRAETRDLDFLASLPGVVEAGFYGDKYHLAVREAGLAKAAITAALSEKNIRIIKLEEILPAMEDVFVFLAGNEVV</sequence>
<dbReference type="PROSITE" id="PS50893">
    <property type="entry name" value="ABC_TRANSPORTER_2"/>
    <property type="match status" value="1"/>
</dbReference>
<dbReference type="GO" id="GO:0016887">
    <property type="term" value="F:ATP hydrolysis activity"/>
    <property type="evidence" value="ECO:0007669"/>
    <property type="project" value="InterPro"/>
</dbReference>
<reference evidence="6" key="1">
    <citation type="journal article" date="2008" name="Genome Res.">
        <title>The genome of Pelotomaculum thermopropionicum reveals niche-associated evolution in anaerobic microbiota.</title>
        <authorList>
            <person name="Kosaka T."/>
            <person name="Kato S."/>
            <person name="Shimoyama T."/>
            <person name="Ishii S."/>
            <person name="Abe T."/>
            <person name="Watanabe K."/>
        </authorList>
    </citation>
    <scope>NUCLEOTIDE SEQUENCE [LARGE SCALE GENOMIC DNA]</scope>
    <source>
        <strain evidence="6">DSM 13744 / JCM 10971 / SI</strain>
    </source>
</reference>
<accession>A5D232</accession>
<gene>
    <name evidence="5" type="primary">CcmA</name>
    <name evidence="5" type="ordered locus">PTH_1516</name>
</gene>
<dbReference type="KEGG" id="pth:PTH_1516"/>
<dbReference type="InterPro" id="IPR027417">
    <property type="entry name" value="P-loop_NTPase"/>
</dbReference>
<dbReference type="InterPro" id="IPR025302">
    <property type="entry name" value="DrrA1/2-like_C"/>
</dbReference>
<dbReference type="eggNOG" id="COG1131">
    <property type="taxonomic scope" value="Bacteria"/>
</dbReference>
<organism evidence="5 6">
    <name type="scientific">Pelotomaculum thermopropionicum (strain DSM 13744 / JCM 10971 / SI)</name>
    <dbReference type="NCBI Taxonomy" id="370438"/>
    <lineage>
        <taxon>Bacteria</taxon>
        <taxon>Bacillati</taxon>
        <taxon>Bacillota</taxon>
        <taxon>Clostridia</taxon>
        <taxon>Eubacteriales</taxon>
        <taxon>Desulfotomaculaceae</taxon>
        <taxon>Pelotomaculum</taxon>
    </lineage>
</organism>
<dbReference type="STRING" id="370438.PTH_1516"/>
<dbReference type="Pfam" id="PF13732">
    <property type="entry name" value="DrrA1-3_C"/>
    <property type="match status" value="1"/>
</dbReference>
<evidence type="ECO:0000256" key="2">
    <source>
        <dbReference type="ARBA" id="ARBA00022741"/>
    </source>
</evidence>
<dbReference type="Proteomes" id="UP000006556">
    <property type="component" value="Chromosome"/>
</dbReference>
<evidence type="ECO:0000259" key="4">
    <source>
        <dbReference type="PROSITE" id="PS50893"/>
    </source>
</evidence>
<dbReference type="InterPro" id="IPR003593">
    <property type="entry name" value="AAA+_ATPase"/>
</dbReference>
<keyword evidence="6" id="KW-1185">Reference proteome</keyword>
<feature type="domain" description="ABC transporter" evidence="4">
    <location>
        <begin position="2"/>
        <end position="229"/>
    </location>
</feature>
<proteinExistence type="predicted"/>
<dbReference type="GO" id="GO:0005524">
    <property type="term" value="F:ATP binding"/>
    <property type="evidence" value="ECO:0007669"/>
    <property type="project" value="UniProtKB-KW"/>
</dbReference>
<keyword evidence="2" id="KW-0547">Nucleotide-binding</keyword>
<name>A5D232_PELTS</name>
<dbReference type="SUPFAM" id="SSF52540">
    <property type="entry name" value="P-loop containing nucleoside triphosphate hydrolases"/>
    <property type="match status" value="1"/>
</dbReference>